<dbReference type="PANTHER" id="PTHR24206">
    <property type="entry name" value="OS06G0237300 PROTEIN"/>
    <property type="match status" value="1"/>
</dbReference>
<keyword evidence="1 4" id="KW-0479">Metal-binding</keyword>
<evidence type="ECO:0000256" key="2">
    <source>
        <dbReference type="ARBA" id="ARBA00022833"/>
    </source>
</evidence>
<organism evidence="7 8">
    <name type="scientific">Drosophila kikkawai</name>
    <name type="common">Fruit fly</name>
    <dbReference type="NCBI Taxonomy" id="30033"/>
    <lineage>
        <taxon>Eukaryota</taxon>
        <taxon>Metazoa</taxon>
        <taxon>Ecdysozoa</taxon>
        <taxon>Arthropoda</taxon>
        <taxon>Hexapoda</taxon>
        <taxon>Insecta</taxon>
        <taxon>Pterygota</taxon>
        <taxon>Neoptera</taxon>
        <taxon>Endopterygota</taxon>
        <taxon>Diptera</taxon>
        <taxon>Brachycera</taxon>
        <taxon>Muscomorpha</taxon>
        <taxon>Ephydroidea</taxon>
        <taxon>Drosophilidae</taxon>
        <taxon>Drosophila</taxon>
        <taxon>Sophophora</taxon>
    </lineage>
</organism>
<evidence type="ECO:0000313" key="7">
    <source>
        <dbReference type="Proteomes" id="UP001652661"/>
    </source>
</evidence>
<evidence type="ECO:0000259" key="6">
    <source>
        <dbReference type="PROSITE" id="PS50023"/>
    </source>
</evidence>
<gene>
    <name evidence="8" type="primary">LOC108074889</name>
</gene>
<feature type="region of interest" description="Disordered" evidence="5">
    <location>
        <begin position="522"/>
        <end position="588"/>
    </location>
</feature>
<dbReference type="SUPFAM" id="SSF57716">
    <property type="entry name" value="Glucocorticoid receptor-like (DNA-binding domain)"/>
    <property type="match status" value="1"/>
</dbReference>
<feature type="region of interest" description="Disordered" evidence="5">
    <location>
        <begin position="181"/>
        <end position="202"/>
    </location>
</feature>
<feature type="compositionally biased region" description="Basic and acidic residues" evidence="5">
    <location>
        <begin position="564"/>
        <end position="573"/>
    </location>
</feature>
<dbReference type="RefSeq" id="XP_070143849.1">
    <property type="nucleotide sequence ID" value="XM_070287748.1"/>
</dbReference>
<feature type="compositionally biased region" description="Acidic residues" evidence="5">
    <location>
        <begin position="543"/>
        <end position="563"/>
    </location>
</feature>
<evidence type="ECO:0000256" key="1">
    <source>
        <dbReference type="ARBA" id="ARBA00022723"/>
    </source>
</evidence>
<name>A0ABM4GMC1_DROKI</name>
<dbReference type="Pfam" id="PF00412">
    <property type="entry name" value="LIM"/>
    <property type="match status" value="1"/>
</dbReference>
<feature type="compositionally biased region" description="Basic and acidic residues" evidence="5">
    <location>
        <begin position="1"/>
        <end position="11"/>
    </location>
</feature>
<feature type="domain" description="LIM zinc-binding" evidence="6">
    <location>
        <begin position="59"/>
        <end position="123"/>
    </location>
</feature>
<evidence type="ECO:0000313" key="8">
    <source>
        <dbReference type="RefSeq" id="XP_070143849.1"/>
    </source>
</evidence>
<dbReference type="Gene3D" id="2.10.110.10">
    <property type="entry name" value="Cysteine Rich Protein"/>
    <property type="match status" value="1"/>
</dbReference>
<keyword evidence="3 4" id="KW-0440">LIM domain</keyword>
<dbReference type="SMART" id="SM00132">
    <property type="entry name" value="LIM"/>
    <property type="match status" value="1"/>
</dbReference>
<keyword evidence="2 4" id="KW-0862">Zinc</keyword>
<proteinExistence type="predicted"/>
<evidence type="ECO:0000256" key="4">
    <source>
        <dbReference type="PROSITE-ProRule" id="PRU00125"/>
    </source>
</evidence>
<dbReference type="InterPro" id="IPR001781">
    <property type="entry name" value="Znf_LIM"/>
</dbReference>
<keyword evidence="7" id="KW-1185">Reference proteome</keyword>
<feature type="region of interest" description="Disordered" evidence="5">
    <location>
        <begin position="1"/>
        <end position="28"/>
    </location>
</feature>
<dbReference type="GeneID" id="108074889"/>
<dbReference type="Proteomes" id="UP001652661">
    <property type="component" value="Chromosome 4"/>
</dbReference>
<accession>A0ABM4GMC1</accession>
<evidence type="ECO:0000256" key="5">
    <source>
        <dbReference type="SAM" id="MobiDB-lite"/>
    </source>
</evidence>
<reference evidence="8" key="1">
    <citation type="submission" date="2025-08" db="UniProtKB">
        <authorList>
            <consortium name="RefSeq"/>
        </authorList>
    </citation>
    <scope>IDENTIFICATION</scope>
    <source>
        <strain evidence="8">14028-0561.14</strain>
        <tissue evidence="8">Whole fly</tissue>
    </source>
</reference>
<dbReference type="PROSITE" id="PS00478">
    <property type="entry name" value="LIM_DOMAIN_1"/>
    <property type="match status" value="1"/>
</dbReference>
<dbReference type="PROSITE" id="PS50023">
    <property type="entry name" value="LIM_DOMAIN_2"/>
    <property type="match status" value="1"/>
</dbReference>
<sequence length="659" mass="76404">MHKYKTMDSTKGKKIKSKKIRSTENHDKQNINMKKSFSKFDDLQRRSLLHTSIAEQHLDNCNQCQKSVYKMEEVILQLKTGTKIFHKTCLRCKECSKQLKLENFHAHDGYLYCHMHFKLIFAPKIVYEEIKPRKPELIIRENQPMELPPDVARASDKPNLGLDELQQLNVRSRFEMFETGASSQNNNHSQDNRQETPITHGKSIRSTLSKLQKLGISNLKSEQIEEINEIKVLIKDDNSNDDDSDDCSRMILTEKERPLGLGEAINDIKTKFENGEMVTKEERREERKQEIQEIRSRLFMGKQAKIKEMYQQAVAESEQGLTSVGKTPEIKLTTAPQSIKDRFENGEAFRNSIKLQLKEVIEDAEVFESAISKDSRNIFMQMDANSASNLVSSRSSISNNPPVKLIQSNKKNIDMDRNIIKSDAKPEYLTVATEELTERFKFFEQFRPVENKKHIFRITPPREGVVRIDTDTDTDILSSTKKTSIAEDILMKTKTTSTILNKFREMENFKILEKNDKIKQAKPMKCFTPPPEAENFTNNKSDSEDEDIFSEDEETNTNEDSDDDKGSESENVRKSCNQDQALQEAKNAARAKQLRAKFEKWQDNEIQRELKEDREDVYSQLISSDSIESAKIIRERFENMKINGEMKKSVPRPQINRFV</sequence>
<evidence type="ECO:0000256" key="3">
    <source>
        <dbReference type="ARBA" id="ARBA00023038"/>
    </source>
</evidence>
<protein>
    <submittedName>
        <fullName evidence="8">LIM domain and actin-binding protein 1 isoform X1</fullName>
    </submittedName>
</protein>